<name>A0A2R2MKL7_LINAN</name>
<feature type="transmembrane region" description="Helical" evidence="9">
    <location>
        <begin position="893"/>
        <end position="915"/>
    </location>
</feature>
<evidence type="ECO:0000313" key="11">
    <source>
        <dbReference type="RefSeq" id="XP_023930612.1"/>
    </source>
</evidence>
<dbReference type="RefSeq" id="XP_023930612.1">
    <property type="nucleotide sequence ID" value="XM_024074844.1"/>
</dbReference>
<dbReference type="KEGG" id="lak:106152587"/>
<feature type="region of interest" description="Disordered" evidence="8">
    <location>
        <begin position="1"/>
        <end position="38"/>
    </location>
</feature>
<feature type="transmembrane region" description="Helical" evidence="9">
    <location>
        <begin position="489"/>
        <end position="507"/>
    </location>
</feature>
<dbReference type="InterPro" id="IPR018732">
    <property type="entry name" value="Dpy-19/Dpy-19-like"/>
</dbReference>
<feature type="transmembrane region" description="Helical" evidence="9">
    <location>
        <begin position="256"/>
        <end position="274"/>
    </location>
</feature>
<sequence length="1082" mass="124449">MSEVKQRKNRSAFTKKSRAPPDHNVSGDKTAITKPAKKGKCPTNFVEATESVLNMHLSKINFACGLLIMLFIGYKYALYTKTLHENDMWFSNIREVEREISFRTESGLYYSYYKQFVNAPSVKQGWYELTHDNITEHLNTINVLERMNIYQEVLLGLLYRSLPVKNVEPVYFYINSIFALQGMLLCALYVTAWLLSGSWLAGALATAFYILNKADTTRVELAIPLRESFSLPFLWVEVAAATYYLRPRLSLSKERLVLCVLTLSTFCMAVTWQFNQFVLLLQGLALYGVWLLDMLPGYKVRRMLGVIAFSLLGTCILQYVNTMILCSLVLSLILSTLLLMYITGDQPRQCSITTRIASLFLKLVFTAVSTVTINKAIKIILQEEADEHIYKFVQNKFGFGFSRDFDVRMYLCNGAFQFLPMDTYVRLTERFVFPTYVIVTIVLLGCLVTALIQHWWPPSHKVPAEDKQKAEEGQSPLTATHLLANRPELAYHLVQSVLFGVMAVMVLRMKYLWTPYMCILASWGISDYQTWKFVLAKLNIRREIFVQCIRNIFSVSSRADTTRVELAIPLRESFSLPFLWVEVAAATYYLRPRLSLSKERLVLCVLTLSTFCMAVTWQFNQFVLLLQGLALYGVWLLDMLPGYKVRRMLGVIAFSLLGTCILQYVNTMILCSLVLSLILSTLLLMYITGDQPRQCSITTRIASLFLKLVFTAVSTVTINKAIKIILQEEADEHIYKFVQNKFGFGFSRDFDVRMYLCNGAFQFLPMDTYVRLTERFVFPTYVIVTIVLLGCLVTALIQHWWPPGHKVPAEDKQKAEEGQSPLTATHLLANRPELAYHLVQSILFGAMAVMVLRMKYLWTPYMCILASWGISDYQTWKFVLAKLNIRREIFVQCIRHVSTCTMLAVLLAVSLPSVWKELEDLREFYDPDTVDLMEWVKKSVPREAAFTGSMQLLAGVKLCTERHITNHPHYEDKGLRMRTKELYQMYGRRTPEDVWTIMKKYNASYIILEDSICMAPSDDCRTPDIIDMDNGVIPDHGNFSPGLVPSKVPRFCDEIRYGRPAYTKYFKKVFVNRTFRVYQVLT</sequence>
<dbReference type="GO" id="GO:0000030">
    <property type="term" value="F:mannosyltransferase activity"/>
    <property type="evidence" value="ECO:0007669"/>
    <property type="project" value="TreeGrafter"/>
</dbReference>
<feature type="transmembrane region" description="Helical" evidence="9">
    <location>
        <begin position="625"/>
        <end position="643"/>
    </location>
</feature>
<dbReference type="PANTHER" id="PTHR31488:SF3">
    <property type="entry name" value="C-MANNOSYLTRANSFERASE DPY19L3"/>
    <property type="match status" value="1"/>
</dbReference>
<dbReference type="STRING" id="7574.A0A2R2MKL7"/>
<evidence type="ECO:0000256" key="1">
    <source>
        <dbReference type="ARBA" id="ARBA00004141"/>
    </source>
</evidence>
<dbReference type="InParanoid" id="A0A2R2MKL7"/>
<evidence type="ECO:0000256" key="3">
    <source>
        <dbReference type="ARBA" id="ARBA00022676"/>
    </source>
</evidence>
<dbReference type="OrthoDB" id="6019623at2759"/>
<keyword evidence="10" id="KW-1185">Reference proteome</keyword>
<feature type="transmembrane region" description="Helical" evidence="9">
    <location>
        <begin position="319"/>
        <end position="342"/>
    </location>
</feature>
<dbReference type="GO" id="GO:0005637">
    <property type="term" value="C:nuclear inner membrane"/>
    <property type="evidence" value="ECO:0007669"/>
    <property type="project" value="TreeGrafter"/>
</dbReference>
<evidence type="ECO:0000256" key="9">
    <source>
        <dbReference type="SAM" id="Phobius"/>
    </source>
</evidence>
<evidence type="ECO:0000256" key="6">
    <source>
        <dbReference type="ARBA" id="ARBA00022989"/>
    </source>
</evidence>
<dbReference type="PANTHER" id="PTHR31488">
    <property type="entry name" value="DPY-19-LIKE 1, LIKE (H. SAPIENS)"/>
    <property type="match status" value="1"/>
</dbReference>
<reference evidence="11" key="1">
    <citation type="submission" date="2025-08" db="UniProtKB">
        <authorList>
            <consortium name="RefSeq"/>
        </authorList>
    </citation>
    <scope>IDENTIFICATION</scope>
    <source>
        <tissue evidence="11">Gonads</tissue>
    </source>
</reference>
<accession>A0A2R2MKL7</accession>
<evidence type="ECO:0000313" key="10">
    <source>
        <dbReference type="Proteomes" id="UP000085678"/>
    </source>
</evidence>
<keyword evidence="7 9" id="KW-0472">Membrane</keyword>
<evidence type="ECO:0000256" key="5">
    <source>
        <dbReference type="ARBA" id="ARBA00022692"/>
    </source>
</evidence>
<keyword evidence="4" id="KW-0808">Transferase</keyword>
<feature type="transmembrane region" description="Helical" evidence="9">
    <location>
        <begin position="699"/>
        <end position="718"/>
    </location>
</feature>
<feature type="transmembrane region" description="Helical" evidence="9">
    <location>
        <begin position="834"/>
        <end position="852"/>
    </location>
</feature>
<feature type="transmembrane region" description="Helical" evidence="9">
    <location>
        <begin position="354"/>
        <end position="373"/>
    </location>
</feature>
<dbReference type="AlphaFoldDB" id="A0A2R2MKL7"/>
<feature type="compositionally biased region" description="Basic residues" evidence="8">
    <location>
        <begin position="7"/>
        <end position="18"/>
    </location>
</feature>
<organism evidence="10 11">
    <name type="scientific">Lingula anatina</name>
    <name type="common">Brachiopod</name>
    <name type="synonym">Lingula unguis</name>
    <dbReference type="NCBI Taxonomy" id="7574"/>
    <lineage>
        <taxon>Eukaryota</taxon>
        <taxon>Metazoa</taxon>
        <taxon>Spiralia</taxon>
        <taxon>Lophotrochozoa</taxon>
        <taxon>Brachiopoda</taxon>
        <taxon>Linguliformea</taxon>
        <taxon>Lingulata</taxon>
        <taxon>Lingulida</taxon>
        <taxon>Linguloidea</taxon>
        <taxon>Lingulidae</taxon>
        <taxon>Lingula</taxon>
    </lineage>
</organism>
<evidence type="ECO:0000256" key="7">
    <source>
        <dbReference type="ARBA" id="ARBA00023136"/>
    </source>
</evidence>
<comment type="subcellular location">
    <subcellularLocation>
        <location evidence="1">Membrane</location>
        <topology evidence="1">Multi-pass membrane protein</topology>
    </subcellularLocation>
</comment>
<feature type="transmembrane region" description="Helical" evidence="9">
    <location>
        <begin position="664"/>
        <end position="687"/>
    </location>
</feature>
<evidence type="ECO:0000256" key="4">
    <source>
        <dbReference type="ARBA" id="ARBA00022679"/>
    </source>
</evidence>
<feature type="transmembrane region" description="Helical" evidence="9">
    <location>
        <begin position="193"/>
        <end position="211"/>
    </location>
</feature>
<gene>
    <name evidence="11" type="primary">LOC106152587</name>
</gene>
<keyword evidence="3" id="KW-0328">Glycosyltransferase</keyword>
<proteinExistence type="inferred from homology"/>
<dbReference type="GeneID" id="106152587"/>
<keyword evidence="5 9" id="KW-0812">Transmembrane</keyword>
<feature type="transmembrane region" description="Helical" evidence="9">
    <location>
        <begin position="431"/>
        <end position="456"/>
    </location>
</feature>
<feature type="transmembrane region" description="Helical" evidence="9">
    <location>
        <begin position="601"/>
        <end position="619"/>
    </location>
</feature>
<keyword evidence="6 9" id="KW-1133">Transmembrane helix</keyword>
<evidence type="ECO:0000256" key="8">
    <source>
        <dbReference type="SAM" id="MobiDB-lite"/>
    </source>
</evidence>
<feature type="transmembrane region" description="Helical" evidence="9">
    <location>
        <begin position="280"/>
        <end position="298"/>
    </location>
</feature>
<dbReference type="Proteomes" id="UP000085678">
    <property type="component" value="Unplaced"/>
</dbReference>
<comment type="similarity">
    <text evidence="2">Belongs to the dpy-19 family.</text>
</comment>
<protein>
    <submittedName>
        <fullName evidence="11">Probable C-mannosyltransferase DPY19L3</fullName>
    </submittedName>
</protein>
<dbReference type="Pfam" id="PF10034">
    <property type="entry name" value="Dpy19"/>
    <property type="match status" value="2"/>
</dbReference>
<evidence type="ECO:0000256" key="2">
    <source>
        <dbReference type="ARBA" id="ARBA00008744"/>
    </source>
</evidence>
<feature type="transmembrane region" description="Helical" evidence="9">
    <location>
        <begin position="60"/>
        <end position="79"/>
    </location>
</feature>
<feature type="transmembrane region" description="Helical" evidence="9">
    <location>
        <begin position="776"/>
        <end position="801"/>
    </location>
</feature>